<dbReference type="AlphaFoldDB" id="A0AAU8LSK9"/>
<name>A0AAU8LSK9_9BACT</name>
<organism evidence="3">
    <name type="scientific">Candidatus Electrothrix aestuarii</name>
    <dbReference type="NCBI Taxonomy" id="3062594"/>
    <lineage>
        <taxon>Bacteria</taxon>
        <taxon>Pseudomonadati</taxon>
        <taxon>Thermodesulfobacteriota</taxon>
        <taxon>Desulfobulbia</taxon>
        <taxon>Desulfobulbales</taxon>
        <taxon>Desulfobulbaceae</taxon>
        <taxon>Candidatus Electrothrix</taxon>
    </lineage>
</organism>
<dbReference type="PANTHER" id="PTHR42730">
    <property type="entry name" value="2-OXOGLUTARATE SYNTHASE SUBUNIT KORC"/>
    <property type="match status" value="1"/>
</dbReference>
<dbReference type="KEGG" id="eaj:Q3M24_17665"/>
<reference evidence="3" key="1">
    <citation type="journal article" date="2024" name="Syst. Appl. Microbiol.">
        <title>First single-strain enrichments of Electrothrix cable bacteria, description of E. aestuarii sp. nov. and E. rattekaaiensis sp. nov., and proposal of a cable bacteria taxonomy following the rules of the SeqCode.</title>
        <authorList>
            <person name="Plum-Jensen L.E."/>
            <person name="Schramm A."/>
            <person name="Marshall I.P.G."/>
        </authorList>
    </citation>
    <scope>NUCLEOTIDE SEQUENCE</scope>
    <source>
        <strain evidence="3">Rat1</strain>
    </source>
</reference>
<dbReference type="InterPro" id="IPR019752">
    <property type="entry name" value="Pyrv/ketoisovalerate_OxRed_cat"/>
</dbReference>
<dbReference type="InterPro" id="IPR002869">
    <property type="entry name" value="Pyrv_flavodox_OxRed_cen"/>
</dbReference>
<protein>
    <submittedName>
        <fullName evidence="3">2-oxoacid:acceptor oxidoreductase family protein</fullName>
    </submittedName>
</protein>
<dbReference type="GO" id="GO:0016903">
    <property type="term" value="F:oxidoreductase activity, acting on the aldehyde or oxo group of donors"/>
    <property type="evidence" value="ECO:0007669"/>
    <property type="project" value="InterPro"/>
</dbReference>
<proteinExistence type="predicted"/>
<dbReference type="EMBL" id="CP159373">
    <property type="protein sequence ID" value="XCN72119.1"/>
    <property type="molecule type" value="Genomic_DNA"/>
</dbReference>
<reference evidence="3" key="2">
    <citation type="submission" date="2024-06" db="EMBL/GenBank/DDBJ databases">
        <authorList>
            <person name="Plum-Jensen L.E."/>
            <person name="Schramm A."/>
            <person name="Marshall I.P.G."/>
        </authorList>
    </citation>
    <scope>NUCLEOTIDE SEQUENCE</scope>
    <source>
        <strain evidence="3">Rat1</strain>
    </source>
</reference>
<dbReference type="Gene3D" id="3.40.920.10">
    <property type="entry name" value="Pyruvate-ferredoxin oxidoreductase, PFOR, domain III"/>
    <property type="match status" value="1"/>
</dbReference>
<evidence type="ECO:0000256" key="1">
    <source>
        <dbReference type="ARBA" id="ARBA00023002"/>
    </source>
</evidence>
<accession>A0AAU8LSK9</accession>
<keyword evidence="1" id="KW-0560">Oxidoreductase</keyword>
<dbReference type="PANTHER" id="PTHR42730:SF1">
    <property type="entry name" value="2-OXOGLUTARATE SYNTHASE SUBUNIT KORC"/>
    <property type="match status" value="1"/>
</dbReference>
<evidence type="ECO:0000313" key="3">
    <source>
        <dbReference type="EMBL" id="XCN72119.1"/>
    </source>
</evidence>
<dbReference type="InterPro" id="IPR052554">
    <property type="entry name" value="2-oxoglutarate_synth_KorC"/>
</dbReference>
<sequence length="203" mass="21601">MSMDQGEQNNPPKRYEIRFSGSGGQGIITLAVIFAEAVGVYSDKHVCQTQSYGPEARGGKSKAEVVISNAPIDYPKALGLDLLLAMNQTACDAYFFDLKNDGILVIDKGLVGQSPTSRVVALPFTQIAREEIGKEMTANMVALGAVGLLSGLVDPGLLEKALLARIPPGTEEINLAAFRRGVEEAEKIQLAALPKSVISDELV</sequence>
<gene>
    <name evidence="3" type="ORF">Q3M24_17665</name>
</gene>
<feature type="domain" description="Pyruvate/ketoisovalerate oxidoreductase catalytic" evidence="2">
    <location>
        <begin position="23"/>
        <end position="183"/>
    </location>
</feature>
<dbReference type="Pfam" id="PF01558">
    <property type="entry name" value="POR"/>
    <property type="match status" value="1"/>
</dbReference>
<dbReference type="SUPFAM" id="SSF53323">
    <property type="entry name" value="Pyruvate-ferredoxin oxidoreductase, PFOR, domain III"/>
    <property type="match status" value="1"/>
</dbReference>
<evidence type="ECO:0000259" key="2">
    <source>
        <dbReference type="Pfam" id="PF01558"/>
    </source>
</evidence>